<accession>A0A0F8YQR9</accession>
<dbReference type="EMBL" id="LAZR01052075">
    <property type="protein sequence ID" value="KKK83757.1"/>
    <property type="molecule type" value="Genomic_DNA"/>
</dbReference>
<gene>
    <name evidence="1" type="ORF">LCGC14_2790190</name>
</gene>
<feature type="non-terminal residue" evidence="1">
    <location>
        <position position="229"/>
    </location>
</feature>
<evidence type="ECO:0000313" key="1">
    <source>
        <dbReference type="EMBL" id="KKK83757.1"/>
    </source>
</evidence>
<dbReference type="AlphaFoldDB" id="A0A0F8YQR9"/>
<protein>
    <submittedName>
        <fullName evidence="1">Uncharacterized protein</fullName>
    </submittedName>
</protein>
<comment type="caution">
    <text evidence="1">The sequence shown here is derived from an EMBL/GenBank/DDBJ whole genome shotgun (WGS) entry which is preliminary data.</text>
</comment>
<name>A0A0F8YQR9_9ZZZZ</name>
<reference evidence="1" key="1">
    <citation type="journal article" date="2015" name="Nature">
        <title>Complex archaea that bridge the gap between prokaryotes and eukaryotes.</title>
        <authorList>
            <person name="Spang A."/>
            <person name="Saw J.H."/>
            <person name="Jorgensen S.L."/>
            <person name="Zaremba-Niedzwiedzka K."/>
            <person name="Martijn J."/>
            <person name="Lind A.E."/>
            <person name="van Eijk R."/>
            <person name="Schleper C."/>
            <person name="Guy L."/>
            <person name="Ettema T.J."/>
        </authorList>
    </citation>
    <scope>NUCLEOTIDE SEQUENCE</scope>
</reference>
<organism evidence="1">
    <name type="scientific">marine sediment metagenome</name>
    <dbReference type="NCBI Taxonomy" id="412755"/>
    <lineage>
        <taxon>unclassified sequences</taxon>
        <taxon>metagenomes</taxon>
        <taxon>ecological metagenomes</taxon>
    </lineage>
</organism>
<sequence>MAGATTIANLTNTTSLDGLLKKVYLPTLIDTTYNDQSLTAFIKRDASLLPGGGNNIVNFFLTQRAEGVGAIGEGGSYVTSVPVKGKQGTENVKFLNSYIELTGPVIKAANSGQKAAINAVTKSFETNIIAYKNNFDRMLAGAGDGELATVQSIASLPTSFGIQSRGYSAAQYTPVGTRLKIITYNGSKVITKVVDITTDDRKIGVVNSIVSEDLDAGTAEILVQDATSG</sequence>
<proteinExistence type="predicted"/>